<dbReference type="InterPro" id="IPR006665">
    <property type="entry name" value="OmpA-like"/>
</dbReference>
<reference evidence="7 8" key="1">
    <citation type="submission" date="2016-10" db="EMBL/GenBank/DDBJ databases">
        <authorList>
            <person name="Varghese N."/>
            <person name="Submissions S."/>
        </authorList>
    </citation>
    <scope>NUCLEOTIDE SEQUENCE [LARGE SCALE GENOMIC DNA]</scope>
    <source>
        <strain evidence="7 8">YR512</strain>
    </source>
</reference>
<comment type="subcellular location">
    <subcellularLocation>
        <location evidence="1">Cell outer membrane</location>
    </subcellularLocation>
</comment>
<protein>
    <submittedName>
        <fullName evidence="7">OmpA-OmpF porin, OOP family</fullName>
    </submittedName>
</protein>
<name>A0A1I3Q8X1_9GAMM</name>
<evidence type="ECO:0000259" key="6">
    <source>
        <dbReference type="PROSITE" id="PS51123"/>
    </source>
</evidence>
<evidence type="ECO:0000256" key="2">
    <source>
        <dbReference type="ARBA" id="ARBA00023136"/>
    </source>
</evidence>
<accession>A0A1I3Q8X1</accession>
<keyword evidence="3" id="KW-0998">Cell outer membrane</keyword>
<evidence type="ECO:0000256" key="5">
    <source>
        <dbReference type="SAM" id="SignalP"/>
    </source>
</evidence>
<keyword evidence="5" id="KW-0732">Signal</keyword>
<dbReference type="RefSeq" id="WP_008107970.1">
    <property type="nucleotide sequence ID" value="NZ_FOSD01000001.1"/>
</dbReference>
<dbReference type="PANTHER" id="PTHR30329:SF21">
    <property type="entry name" value="LIPOPROTEIN YIAD-RELATED"/>
    <property type="match status" value="1"/>
</dbReference>
<evidence type="ECO:0000256" key="4">
    <source>
        <dbReference type="PROSITE-ProRule" id="PRU00473"/>
    </source>
</evidence>
<organism evidence="7 8">
    <name type="scientific">Candidatus Pantoea symbiotica</name>
    <dbReference type="NCBI Taxonomy" id="1884370"/>
    <lineage>
        <taxon>Bacteria</taxon>
        <taxon>Pseudomonadati</taxon>
        <taxon>Pseudomonadota</taxon>
        <taxon>Gammaproteobacteria</taxon>
        <taxon>Enterobacterales</taxon>
        <taxon>Erwiniaceae</taxon>
        <taxon>Pantoea</taxon>
    </lineage>
</organism>
<dbReference type="PROSITE" id="PS51123">
    <property type="entry name" value="OMPA_2"/>
    <property type="match status" value="1"/>
</dbReference>
<dbReference type="CDD" id="cd07185">
    <property type="entry name" value="OmpA_C-like"/>
    <property type="match status" value="1"/>
</dbReference>
<dbReference type="InterPro" id="IPR006664">
    <property type="entry name" value="OMP_bac"/>
</dbReference>
<dbReference type="Pfam" id="PF00691">
    <property type="entry name" value="OmpA"/>
    <property type="match status" value="1"/>
</dbReference>
<feature type="domain" description="OmpA-like" evidence="6">
    <location>
        <begin position="168"/>
        <end position="294"/>
    </location>
</feature>
<feature type="signal peptide" evidence="5">
    <location>
        <begin position="1"/>
        <end position="24"/>
    </location>
</feature>
<feature type="chain" id="PRO_5045510345" evidence="5">
    <location>
        <begin position="25"/>
        <end position="294"/>
    </location>
</feature>
<dbReference type="Gene3D" id="3.30.1330.60">
    <property type="entry name" value="OmpA-like domain"/>
    <property type="match status" value="1"/>
</dbReference>
<evidence type="ECO:0000313" key="7">
    <source>
        <dbReference type="EMBL" id="SFJ30348.1"/>
    </source>
</evidence>
<keyword evidence="8" id="KW-1185">Reference proteome</keyword>
<evidence type="ECO:0000256" key="1">
    <source>
        <dbReference type="ARBA" id="ARBA00004442"/>
    </source>
</evidence>
<dbReference type="InterPro" id="IPR036737">
    <property type="entry name" value="OmpA-like_sf"/>
</dbReference>
<dbReference type="PRINTS" id="PR01021">
    <property type="entry name" value="OMPADOMAIN"/>
</dbReference>
<evidence type="ECO:0000313" key="8">
    <source>
        <dbReference type="Proteomes" id="UP000198841"/>
    </source>
</evidence>
<proteinExistence type="predicted"/>
<dbReference type="InterPro" id="IPR050330">
    <property type="entry name" value="Bact_OuterMem_StrucFunc"/>
</dbReference>
<dbReference type="EMBL" id="FOSD01000001">
    <property type="protein sequence ID" value="SFJ30348.1"/>
    <property type="molecule type" value="Genomic_DNA"/>
</dbReference>
<comment type="caution">
    <text evidence="7">The sequence shown here is derived from an EMBL/GenBank/DDBJ whole genome shotgun (WGS) entry which is preliminary data.</text>
</comment>
<keyword evidence="2 4" id="KW-0472">Membrane</keyword>
<gene>
    <name evidence="7" type="ORF">SAMN05518863_10158</name>
</gene>
<evidence type="ECO:0000256" key="3">
    <source>
        <dbReference type="ARBA" id="ARBA00023237"/>
    </source>
</evidence>
<dbReference type="Proteomes" id="UP000198841">
    <property type="component" value="Unassembled WGS sequence"/>
</dbReference>
<sequence>MTKFNASLIAVMVAGGLFTVAAQAAVNNEKVFGAAYQPVASVPASQAQIVYYRTAQVAGSDATHIYVDGEYQSALLPGMFTTFCVSPGSHSLGGFMKDEPYYKGKEMQPYRDTFAGGKTYYVKVDPDALGRPLQVNLQQAQRELKILKAQAHTLSRASAVENCRYTAQPTMDYALSSDVLFNFGKAGRNDISNQGRQAISELIGKLNKDGVQLNRIQVIGHTDPIGKAATNLRLGQQRANTVRMLLIEGGLPARNLSASSAGSNETVVQCSGSRAEQISCNAPNRRVVVRVQTQ</sequence>
<dbReference type="PANTHER" id="PTHR30329">
    <property type="entry name" value="STATOR ELEMENT OF FLAGELLAR MOTOR COMPLEX"/>
    <property type="match status" value="1"/>
</dbReference>
<dbReference type="SUPFAM" id="SSF103088">
    <property type="entry name" value="OmpA-like"/>
    <property type="match status" value="1"/>
</dbReference>